<sequence length="267" mass="29012">VVQTAAQTMASVRDDGFIQGALPLKFQSHRRGDFVAVAVGVSHGGGQRAPGTLSHSPERQELINRLLSDHAIQRLAGYQSSALSYYAPKLYACYCHRLLRVYANDTSLQGNFAESVFPTASFNLGPSTVSLEHTDSGNVGYGLCALVALGSFDHRAGGHLILFDLGLMVQFPPGAVVLLPSGVLRHGNTPIQDHEERYSIAQYCAGGLLRWHRYGFRTARALTTGKSKGKAKEIMGVINGNHDDRVREALALFSNVEELDADRRSTF</sequence>
<protein>
    <submittedName>
        <fullName evidence="1">Uncharacterized protein</fullName>
    </submittedName>
</protein>
<gene>
    <name evidence="1" type="ORF">BDN72DRAFT_749034</name>
</gene>
<keyword evidence="2" id="KW-1185">Reference proteome</keyword>
<dbReference type="EMBL" id="ML209038">
    <property type="protein sequence ID" value="TFK59247.1"/>
    <property type="molecule type" value="Genomic_DNA"/>
</dbReference>
<organism evidence="1 2">
    <name type="scientific">Pluteus cervinus</name>
    <dbReference type="NCBI Taxonomy" id="181527"/>
    <lineage>
        <taxon>Eukaryota</taxon>
        <taxon>Fungi</taxon>
        <taxon>Dikarya</taxon>
        <taxon>Basidiomycota</taxon>
        <taxon>Agaricomycotina</taxon>
        <taxon>Agaricomycetes</taxon>
        <taxon>Agaricomycetidae</taxon>
        <taxon>Agaricales</taxon>
        <taxon>Pluteineae</taxon>
        <taxon>Pluteaceae</taxon>
        <taxon>Pluteus</taxon>
    </lineage>
</organism>
<dbReference type="Proteomes" id="UP000308600">
    <property type="component" value="Unassembled WGS sequence"/>
</dbReference>
<name>A0ACD3A0V6_9AGAR</name>
<accession>A0ACD3A0V6</accession>
<feature type="non-terminal residue" evidence="1">
    <location>
        <position position="1"/>
    </location>
</feature>
<evidence type="ECO:0000313" key="1">
    <source>
        <dbReference type="EMBL" id="TFK59247.1"/>
    </source>
</evidence>
<feature type="non-terminal residue" evidence="1">
    <location>
        <position position="267"/>
    </location>
</feature>
<reference evidence="1 2" key="1">
    <citation type="journal article" date="2019" name="Nat. Ecol. Evol.">
        <title>Megaphylogeny resolves global patterns of mushroom evolution.</title>
        <authorList>
            <person name="Varga T."/>
            <person name="Krizsan K."/>
            <person name="Foldi C."/>
            <person name="Dima B."/>
            <person name="Sanchez-Garcia M."/>
            <person name="Sanchez-Ramirez S."/>
            <person name="Szollosi G.J."/>
            <person name="Szarkandi J.G."/>
            <person name="Papp V."/>
            <person name="Albert L."/>
            <person name="Andreopoulos W."/>
            <person name="Angelini C."/>
            <person name="Antonin V."/>
            <person name="Barry K.W."/>
            <person name="Bougher N.L."/>
            <person name="Buchanan P."/>
            <person name="Buyck B."/>
            <person name="Bense V."/>
            <person name="Catcheside P."/>
            <person name="Chovatia M."/>
            <person name="Cooper J."/>
            <person name="Damon W."/>
            <person name="Desjardin D."/>
            <person name="Finy P."/>
            <person name="Geml J."/>
            <person name="Haridas S."/>
            <person name="Hughes K."/>
            <person name="Justo A."/>
            <person name="Karasinski D."/>
            <person name="Kautmanova I."/>
            <person name="Kiss B."/>
            <person name="Kocsube S."/>
            <person name="Kotiranta H."/>
            <person name="LaButti K.M."/>
            <person name="Lechner B.E."/>
            <person name="Liimatainen K."/>
            <person name="Lipzen A."/>
            <person name="Lukacs Z."/>
            <person name="Mihaltcheva S."/>
            <person name="Morgado L.N."/>
            <person name="Niskanen T."/>
            <person name="Noordeloos M.E."/>
            <person name="Ohm R.A."/>
            <person name="Ortiz-Santana B."/>
            <person name="Ovrebo C."/>
            <person name="Racz N."/>
            <person name="Riley R."/>
            <person name="Savchenko A."/>
            <person name="Shiryaev A."/>
            <person name="Soop K."/>
            <person name="Spirin V."/>
            <person name="Szebenyi C."/>
            <person name="Tomsovsky M."/>
            <person name="Tulloss R.E."/>
            <person name="Uehling J."/>
            <person name="Grigoriev I.V."/>
            <person name="Vagvolgyi C."/>
            <person name="Papp T."/>
            <person name="Martin F.M."/>
            <person name="Miettinen O."/>
            <person name="Hibbett D.S."/>
            <person name="Nagy L.G."/>
        </authorList>
    </citation>
    <scope>NUCLEOTIDE SEQUENCE [LARGE SCALE GENOMIC DNA]</scope>
    <source>
        <strain evidence="1 2">NL-1719</strain>
    </source>
</reference>
<proteinExistence type="predicted"/>
<evidence type="ECO:0000313" key="2">
    <source>
        <dbReference type="Proteomes" id="UP000308600"/>
    </source>
</evidence>